<dbReference type="Gene3D" id="1.10.760.10">
    <property type="entry name" value="Cytochrome c-like domain"/>
    <property type="match status" value="1"/>
</dbReference>
<evidence type="ECO:0000256" key="6">
    <source>
        <dbReference type="SAM" id="SignalP"/>
    </source>
</evidence>
<dbReference type="InterPro" id="IPR009056">
    <property type="entry name" value="Cyt_c-like_dom"/>
</dbReference>
<dbReference type="GO" id="GO:0020037">
    <property type="term" value="F:heme binding"/>
    <property type="evidence" value="ECO:0007669"/>
    <property type="project" value="InterPro"/>
</dbReference>
<feature type="signal peptide" evidence="6">
    <location>
        <begin position="1"/>
        <end position="24"/>
    </location>
</feature>
<proteinExistence type="predicted"/>
<keyword evidence="1" id="KW-0813">Transport</keyword>
<dbReference type="PANTHER" id="PTHR40942">
    <property type="match status" value="1"/>
</dbReference>
<keyword evidence="3" id="KW-0479">Metal-binding</keyword>
<evidence type="ECO:0000256" key="1">
    <source>
        <dbReference type="ARBA" id="ARBA00022448"/>
    </source>
</evidence>
<dbReference type="Proteomes" id="UP000063953">
    <property type="component" value="Chromosome"/>
</dbReference>
<dbReference type="GO" id="GO:0005506">
    <property type="term" value="F:iron ion binding"/>
    <property type="evidence" value="ECO:0007669"/>
    <property type="project" value="InterPro"/>
</dbReference>
<keyword evidence="2" id="KW-0349">Heme</keyword>
<keyword evidence="4" id="KW-0249">Electron transport</keyword>
<name>A0A0K1XDB4_9GAMM</name>
<evidence type="ECO:0000256" key="2">
    <source>
        <dbReference type="ARBA" id="ARBA00022617"/>
    </source>
</evidence>
<feature type="domain" description="Cytochrome c" evidence="7">
    <location>
        <begin position="64"/>
        <end position="136"/>
    </location>
</feature>
<feature type="chain" id="PRO_5005472076" evidence="6">
    <location>
        <begin position="25"/>
        <end position="143"/>
    </location>
</feature>
<sequence>MNLLKKLLVANVAALSLWAVSAQATTDEAVADRIKPVGEVCLKGDECEQALVAAGGAPAAGAAGRSADDIIAKHCNACHGAGILGAPIIGETAAWQERADAQGGLDALLQTSIKGLNAMPPMGTCNDCSEDEMMSAIKKMSGL</sequence>
<keyword evidence="9" id="KW-1185">Reference proteome</keyword>
<keyword evidence="5" id="KW-0408">Iron</keyword>
<evidence type="ECO:0000256" key="4">
    <source>
        <dbReference type="ARBA" id="ARBA00022982"/>
    </source>
</evidence>
<dbReference type="GO" id="GO:0009055">
    <property type="term" value="F:electron transfer activity"/>
    <property type="evidence" value="ECO:0007669"/>
    <property type="project" value="InterPro"/>
</dbReference>
<dbReference type="STRING" id="1697053.AKN87_07585"/>
<dbReference type="SUPFAM" id="SSF46626">
    <property type="entry name" value="Cytochrome c"/>
    <property type="match status" value="1"/>
</dbReference>
<organism evidence="8 9">
    <name type="scientific">Thiopseudomonas alkaliphila</name>
    <dbReference type="NCBI Taxonomy" id="1697053"/>
    <lineage>
        <taxon>Bacteria</taxon>
        <taxon>Pseudomonadati</taxon>
        <taxon>Pseudomonadota</taxon>
        <taxon>Gammaproteobacteria</taxon>
        <taxon>Pseudomonadales</taxon>
        <taxon>Pseudomonadaceae</taxon>
        <taxon>Thiopseudomonas</taxon>
    </lineage>
</organism>
<evidence type="ECO:0000259" key="7">
    <source>
        <dbReference type="Pfam" id="PF13442"/>
    </source>
</evidence>
<dbReference type="RefSeq" id="WP_053100568.1">
    <property type="nucleotide sequence ID" value="NZ_CP012365.1"/>
</dbReference>
<dbReference type="PANTHER" id="PTHR40942:SF4">
    <property type="entry name" value="CYTOCHROME C5"/>
    <property type="match status" value="1"/>
</dbReference>
<dbReference type="Pfam" id="PF13442">
    <property type="entry name" value="Cytochrome_CBB3"/>
    <property type="match status" value="1"/>
</dbReference>
<evidence type="ECO:0000313" key="8">
    <source>
        <dbReference type="EMBL" id="AKX59390.1"/>
    </source>
</evidence>
<evidence type="ECO:0000256" key="5">
    <source>
        <dbReference type="ARBA" id="ARBA00023004"/>
    </source>
</evidence>
<evidence type="ECO:0000313" key="9">
    <source>
        <dbReference type="Proteomes" id="UP000063953"/>
    </source>
</evidence>
<reference evidence="8 9" key="1">
    <citation type="journal article" date="2015" name="Genome Announc.">
        <title>Genome Sequences of Oblitimonas alkaliphila gen. nov. sp. nov. (Proposed), a Novel Bacterium of the Pseudomonadaceae Family.</title>
        <authorList>
            <person name="Lauer A.C."/>
            <person name="Nicholson A.C."/>
            <person name="Humrighouse B.W."/>
            <person name="Emery B."/>
            <person name="Drobish A."/>
            <person name="Juieng P."/>
            <person name="Loparev V."/>
            <person name="McQuiston J.R."/>
        </authorList>
    </citation>
    <scope>NUCLEOTIDE SEQUENCE [LARGE SCALE GENOMIC DNA]</scope>
    <source>
        <strain evidence="8 9">E5571</strain>
    </source>
</reference>
<gene>
    <name evidence="8" type="ORF">AKN88_05165</name>
</gene>
<keyword evidence="6" id="KW-0732">Signal</keyword>
<dbReference type="PRINTS" id="PR00607">
    <property type="entry name" value="CYTCHROMECIE"/>
</dbReference>
<dbReference type="PATRIC" id="fig|1698449.3.peg.1033"/>
<dbReference type="AlphaFoldDB" id="A0A0K1XDB4"/>
<accession>A0A0K1XDB4</accession>
<dbReference type="InterPro" id="IPR036909">
    <property type="entry name" value="Cyt_c-like_dom_sf"/>
</dbReference>
<protein>
    <submittedName>
        <fullName evidence="8">Cytochrome C</fullName>
    </submittedName>
</protein>
<dbReference type="InterPro" id="IPR002323">
    <property type="entry name" value="Cyt_CIE"/>
</dbReference>
<dbReference type="EMBL" id="CP012365">
    <property type="protein sequence ID" value="AKX59390.1"/>
    <property type="molecule type" value="Genomic_DNA"/>
</dbReference>
<evidence type="ECO:0000256" key="3">
    <source>
        <dbReference type="ARBA" id="ARBA00022723"/>
    </source>
</evidence>